<accession>A0A1X7UG69</accession>
<organism evidence="1">
    <name type="scientific">Amphimedon queenslandica</name>
    <name type="common">Sponge</name>
    <dbReference type="NCBI Taxonomy" id="400682"/>
    <lineage>
        <taxon>Eukaryota</taxon>
        <taxon>Metazoa</taxon>
        <taxon>Porifera</taxon>
        <taxon>Demospongiae</taxon>
        <taxon>Heteroscleromorpha</taxon>
        <taxon>Haplosclerida</taxon>
        <taxon>Niphatidae</taxon>
        <taxon>Amphimedon</taxon>
    </lineage>
</organism>
<dbReference type="InterPro" id="IPR033333">
    <property type="entry name" value="FANCB"/>
</dbReference>
<dbReference type="GO" id="GO:1905168">
    <property type="term" value="P:positive regulation of double-strand break repair via homologous recombination"/>
    <property type="evidence" value="ECO:0007669"/>
    <property type="project" value="TreeGrafter"/>
</dbReference>
<name>A0A1X7UG69_AMPQE</name>
<evidence type="ECO:0000313" key="1">
    <source>
        <dbReference type="EnsemblMetazoa" id="Aqu2.1.26772_001"/>
    </source>
</evidence>
<dbReference type="GO" id="GO:1990414">
    <property type="term" value="P:replication-born double-strand break repair via sister chromatid exchange"/>
    <property type="evidence" value="ECO:0007669"/>
    <property type="project" value="TreeGrafter"/>
</dbReference>
<dbReference type="InParanoid" id="A0A1X7UG69"/>
<dbReference type="AlphaFoldDB" id="A0A1X7UG69"/>
<dbReference type="PANTHER" id="PTHR28450:SF1">
    <property type="entry name" value="FANCONI ANEMIA GROUP B PROTEIN"/>
    <property type="match status" value="1"/>
</dbReference>
<dbReference type="GO" id="GO:2000042">
    <property type="term" value="P:negative regulation of double-strand break repair via homologous recombination"/>
    <property type="evidence" value="ECO:0007669"/>
    <property type="project" value="TreeGrafter"/>
</dbReference>
<dbReference type="GO" id="GO:0043240">
    <property type="term" value="C:Fanconi anaemia nuclear complex"/>
    <property type="evidence" value="ECO:0007669"/>
    <property type="project" value="InterPro"/>
</dbReference>
<proteinExistence type="predicted"/>
<dbReference type="EnsemblMetazoa" id="Aqu2.1.26772_001">
    <property type="protein sequence ID" value="Aqu2.1.26772_001"/>
    <property type="gene ID" value="Aqu2.1.26772"/>
</dbReference>
<sequence length="760" mass="85560">MEFNTSYMYWNGYLFQLKRHSMEEYEENEDQYEDIVNVLSLNTTSRQWKLINGISHSSVADVVLAYDEKNDLICPHLVSLVGVDKTFYYAVSVWDGCGFSQDVTPILEADFPDVNYAVQTFQDGYLFLFSSSNLLHSKPYDCPGFKQWRCSWPQIPPNSVYAELLVTRQTGLKYELVSVNYEGEVAYSLLTDSINYIPPEYAHILVGVVTHLYLRAKKGTCGGVERFELHPLFIISTSNSQVLILDNGNVKTLVPTTPHTCTSIKTMQTPDGQLGLIITTDASSLLTYKVSYDVIEREGLTTPPKLWDAWEAVEVALVGDFMRRGSDQLLIIFNQETSSDINKFIITDLYNGALIDTSTSKTHTEIKSASDGAMTETVSSSILEASRALCLRQMTDELELEDKRRQLRWREDLMQNGLNLLHHITNGTEKAQEEDHRLFTLISSDDTKIETKVKATPIKTTPIRLDDHWQRLVEDTWTISIIITNTGDKEVSDLSLWLQSHDSSPFQSRCVLIARGYRHESDPSPSPSSSFTLSPNETACFALSTKPQQITDTRSCVILSSWTTGTQSTVRGYTQLTEMSFSIGNNCSGDECTPIINTTNYQSILSHFSNINPQDIKEFTKDEWRDLACIIGSKMRTKLSVSSVPPQSLFSLLASSPSLPQQLLTVNDRHMYAQGSSPLDGVILFYCKETQELSLLYRDRSQCDSILQIINNSLPDDVRLSLSTCNTEASIDGMKRFKREIEGLGILGKEGGLDNKNDYL</sequence>
<dbReference type="GO" id="GO:0036297">
    <property type="term" value="P:interstrand cross-link repair"/>
    <property type="evidence" value="ECO:0007669"/>
    <property type="project" value="InterPro"/>
</dbReference>
<reference evidence="1" key="1">
    <citation type="submission" date="2017-05" db="UniProtKB">
        <authorList>
            <consortium name="EnsemblMetazoa"/>
        </authorList>
    </citation>
    <scope>IDENTIFICATION</scope>
</reference>
<dbReference type="STRING" id="400682.A0A1X7UG69"/>
<dbReference type="PANTHER" id="PTHR28450">
    <property type="entry name" value="FANCONI ANEMIA GROUP B PROTEIN"/>
    <property type="match status" value="1"/>
</dbReference>
<protein>
    <submittedName>
        <fullName evidence="1">Uncharacterized protein</fullName>
    </submittedName>
</protein>